<evidence type="ECO:0000256" key="1">
    <source>
        <dbReference type="ARBA" id="ARBA00004651"/>
    </source>
</evidence>
<proteinExistence type="predicted"/>
<feature type="transmembrane region" description="Helical" evidence="7">
    <location>
        <begin position="216"/>
        <end position="236"/>
    </location>
</feature>
<dbReference type="PANTHER" id="PTHR30086">
    <property type="entry name" value="ARGININE EXPORTER PROTEIN ARGO"/>
    <property type="match status" value="1"/>
</dbReference>
<evidence type="ECO:0000256" key="3">
    <source>
        <dbReference type="ARBA" id="ARBA00022692"/>
    </source>
</evidence>
<comment type="subcellular location">
    <subcellularLocation>
        <location evidence="1">Cell membrane</location>
        <topology evidence="1">Multi-pass membrane protein</topology>
    </subcellularLocation>
</comment>
<dbReference type="Proteomes" id="UP001500755">
    <property type="component" value="Unassembled WGS sequence"/>
</dbReference>
<name>A0ABN2T2G2_9MICO</name>
<dbReference type="Pfam" id="PF01810">
    <property type="entry name" value="LysE"/>
    <property type="match status" value="1"/>
</dbReference>
<evidence type="ECO:0000256" key="6">
    <source>
        <dbReference type="SAM" id="MobiDB-lite"/>
    </source>
</evidence>
<feature type="transmembrane region" description="Helical" evidence="7">
    <location>
        <begin position="181"/>
        <end position="204"/>
    </location>
</feature>
<evidence type="ECO:0000313" key="9">
    <source>
        <dbReference type="Proteomes" id="UP001500755"/>
    </source>
</evidence>
<keyword evidence="9" id="KW-1185">Reference proteome</keyword>
<keyword evidence="3 7" id="KW-0812">Transmembrane</keyword>
<dbReference type="EMBL" id="BAAANO010000001">
    <property type="protein sequence ID" value="GAA1997282.1"/>
    <property type="molecule type" value="Genomic_DNA"/>
</dbReference>
<evidence type="ECO:0000256" key="2">
    <source>
        <dbReference type="ARBA" id="ARBA00022475"/>
    </source>
</evidence>
<feature type="transmembrane region" description="Helical" evidence="7">
    <location>
        <begin position="256"/>
        <end position="273"/>
    </location>
</feature>
<organism evidence="8 9">
    <name type="scientific">Brevibacterium samyangense</name>
    <dbReference type="NCBI Taxonomy" id="366888"/>
    <lineage>
        <taxon>Bacteria</taxon>
        <taxon>Bacillati</taxon>
        <taxon>Actinomycetota</taxon>
        <taxon>Actinomycetes</taxon>
        <taxon>Micrococcales</taxon>
        <taxon>Brevibacteriaceae</taxon>
        <taxon>Brevibacterium</taxon>
    </lineage>
</organism>
<keyword evidence="4 7" id="KW-1133">Transmembrane helix</keyword>
<sequence>MQLMSIALTGFISGLVLFAAVGAQTLFLLKQGARGVRMLPLLALGAASDVILILLGVLGTGALIRAFPAATTVLTVVGVLFLLGYGAVSLRKAFTSGAGAQSDAQAREILDLDVEDEEQGGAAHGSGAARGGAAEAPRHSGARRASGGRASTDVLERAVAPAVAPAASGAASRRPPLTRGIVLGLLAFTWLNPQVYLDVVVVLGSMSANYPGVGTWVFTAGVMAASVAWFAILGVASKGMGRVLVRYPRAWKALDLVTGVLMIVLAGVLATHLL</sequence>
<feature type="transmembrane region" description="Helical" evidence="7">
    <location>
        <begin position="6"/>
        <end position="29"/>
    </location>
</feature>
<evidence type="ECO:0000313" key="8">
    <source>
        <dbReference type="EMBL" id="GAA1997282.1"/>
    </source>
</evidence>
<dbReference type="RefSeq" id="WP_344305881.1">
    <property type="nucleotide sequence ID" value="NZ_BAAANO010000001.1"/>
</dbReference>
<keyword evidence="2" id="KW-1003">Cell membrane</keyword>
<keyword evidence="5 7" id="KW-0472">Membrane</keyword>
<protein>
    <recommendedName>
        <fullName evidence="10">L-lysine exporter family protein LysE/ArgO</fullName>
    </recommendedName>
</protein>
<dbReference type="PANTHER" id="PTHR30086:SF20">
    <property type="entry name" value="ARGININE EXPORTER PROTEIN ARGO-RELATED"/>
    <property type="match status" value="1"/>
</dbReference>
<comment type="caution">
    <text evidence="8">The sequence shown here is derived from an EMBL/GenBank/DDBJ whole genome shotgun (WGS) entry which is preliminary data.</text>
</comment>
<accession>A0ABN2T2G2</accession>
<feature type="region of interest" description="Disordered" evidence="6">
    <location>
        <begin position="119"/>
        <end position="150"/>
    </location>
</feature>
<gene>
    <name evidence="8" type="ORF">GCM10009755_00440</name>
</gene>
<evidence type="ECO:0008006" key="10">
    <source>
        <dbReference type="Google" id="ProtNLM"/>
    </source>
</evidence>
<reference evidence="8 9" key="1">
    <citation type="journal article" date="2019" name="Int. J. Syst. Evol. Microbiol.">
        <title>The Global Catalogue of Microorganisms (GCM) 10K type strain sequencing project: providing services to taxonomists for standard genome sequencing and annotation.</title>
        <authorList>
            <consortium name="The Broad Institute Genomics Platform"/>
            <consortium name="The Broad Institute Genome Sequencing Center for Infectious Disease"/>
            <person name="Wu L."/>
            <person name="Ma J."/>
        </authorList>
    </citation>
    <scope>NUCLEOTIDE SEQUENCE [LARGE SCALE GENOMIC DNA]</scope>
    <source>
        <strain evidence="8 9">JCM 14546</strain>
    </source>
</reference>
<feature type="transmembrane region" description="Helical" evidence="7">
    <location>
        <begin position="70"/>
        <end position="88"/>
    </location>
</feature>
<dbReference type="InterPro" id="IPR001123">
    <property type="entry name" value="LeuE-type"/>
</dbReference>
<evidence type="ECO:0000256" key="5">
    <source>
        <dbReference type="ARBA" id="ARBA00023136"/>
    </source>
</evidence>
<evidence type="ECO:0000256" key="7">
    <source>
        <dbReference type="SAM" id="Phobius"/>
    </source>
</evidence>
<feature type="transmembrane region" description="Helical" evidence="7">
    <location>
        <begin position="41"/>
        <end position="64"/>
    </location>
</feature>
<evidence type="ECO:0000256" key="4">
    <source>
        <dbReference type="ARBA" id="ARBA00022989"/>
    </source>
</evidence>